<dbReference type="InterPro" id="IPR042263">
    <property type="entry name" value="DPH1/DPH2_1"/>
</dbReference>
<reference evidence="16" key="1">
    <citation type="submission" date="2020-06" db="EMBL/GenBank/DDBJ databases">
        <title>WGS assembly of Ceratodon purpureus strain R40.</title>
        <authorList>
            <person name="Carey S.B."/>
            <person name="Jenkins J."/>
            <person name="Shu S."/>
            <person name="Lovell J.T."/>
            <person name="Sreedasyam A."/>
            <person name="Maumus F."/>
            <person name="Tiley G.P."/>
            <person name="Fernandez-Pozo N."/>
            <person name="Barry K."/>
            <person name="Chen C."/>
            <person name="Wang M."/>
            <person name="Lipzen A."/>
            <person name="Daum C."/>
            <person name="Saski C.A."/>
            <person name="Payton A.C."/>
            <person name="Mcbreen J.C."/>
            <person name="Conrad R.E."/>
            <person name="Kollar L.M."/>
            <person name="Olsson S."/>
            <person name="Huttunen S."/>
            <person name="Landis J.B."/>
            <person name="Wickett N.J."/>
            <person name="Johnson M.G."/>
            <person name="Rensing S.A."/>
            <person name="Grimwood J."/>
            <person name="Schmutz J."/>
            <person name="Mcdaniel S.F."/>
        </authorList>
    </citation>
    <scope>NUCLEOTIDE SEQUENCE</scope>
    <source>
        <strain evidence="16">R40</strain>
    </source>
</reference>
<evidence type="ECO:0000256" key="10">
    <source>
        <dbReference type="ARBA" id="ARBA00023014"/>
    </source>
</evidence>
<dbReference type="InterPro" id="IPR042264">
    <property type="entry name" value="DPH1/DPH2_2"/>
</dbReference>
<dbReference type="GO" id="GO:0017183">
    <property type="term" value="P:protein histidyl modification to diphthamide"/>
    <property type="evidence" value="ECO:0007669"/>
    <property type="project" value="InterPro"/>
</dbReference>
<dbReference type="FunFam" id="3.40.50.11840:FF:000001">
    <property type="entry name" value="2-(3-amino-3-carboxypropyl)histidine synthase subunit 1"/>
    <property type="match status" value="1"/>
</dbReference>
<comment type="catalytic activity">
    <reaction evidence="14">
        <text>L-histidyl-[translation elongation factor 2] + S-adenosyl-L-methionine = 2-[(3S)-amino-3-carboxypropyl]-L-histidyl-[translation elongation factor 2] + S-methyl-5'-thioadenosine + H(+)</text>
        <dbReference type="Rhea" id="RHEA:36783"/>
        <dbReference type="Rhea" id="RHEA-COMP:9748"/>
        <dbReference type="Rhea" id="RHEA-COMP:9749"/>
        <dbReference type="ChEBI" id="CHEBI:15378"/>
        <dbReference type="ChEBI" id="CHEBI:17509"/>
        <dbReference type="ChEBI" id="CHEBI:29979"/>
        <dbReference type="ChEBI" id="CHEBI:59789"/>
        <dbReference type="ChEBI" id="CHEBI:73995"/>
        <dbReference type="EC" id="2.5.1.108"/>
    </reaction>
</comment>
<evidence type="ECO:0000256" key="9">
    <source>
        <dbReference type="ARBA" id="ARBA00023004"/>
    </source>
</evidence>
<dbReference type="Gene3D" id="3.40.50.11850">
    <property type="entry name" value="Diphthamide synthesis DPH1/DPH2 domain 2"/>
    <property type="match status" value="1"/>
</dbReference>
<dbReference type="Gene3D" id="3.40.50.11860">
    <property type="entry name" value="Diphthamide synthesis DPH1/DPH2 domain 3"/>
    <property type="match status" value="1"/>
</dbReference>
<evidence type="ECO:0000256" key="8">
    <source>
        <dbReference type="ARBA" id="ARBA00022723"/>
    </source>
</evidence>
<feature type="region of interest" description="Disordered" evidence="15">
    <location>
        <begin position="469"/>
        <end position="497"/>
    </location>
</feature>
<evidence type="ECO:0000256" key="2">
    <source>
        <dbReference type="ARBA" id="ARBA00005156"/>
    </source>
</evidence>
<evidence type="ECO:0000256" key="15">
    <source>
        <dbReference type="SAM" id="MobiDB-lite"/>
    </source>
</evidence>
<dbReference type="Proteomes" id="UP000822688">
    <property type="component" value="Chromosome 7"/>
</dbReference>
<evidence type="ECO:0000256" key="7">
    <source>
        <dbReference type="ARBA" id="ARBA00022691"/>
    </source>
</evidence>
<keyword evidence="17" id="KW-1185">Reference proteome</keyword>
<comment type="similarity">
    <text evidence="3">Belongs to the DPH1/DPH2 family. DPH1 subfamily.</text>
</comment>
<keyword evidence="9" id="KW-0408">Iron</keyword>
<evidence type="ECO:0000256" key="13">
    <source>
        <dbReference type="ARBA" id="ARBA00032789"/>
    </source>
</evidence>
<protein>
    <recommendedName>
        <fullName evidence="5">2-(3-amino-3-carboxypropyl)histidine synthase subunit 1</fullName>
        <ecNumber evidence="4">2.5.1.108</ecNumber>
    </recommendedName>
    <alternativeName>
        <fullName evidence="12">Diphthamide biosynthesis protein 1</fullName>
    </alternativeName>
    <alternativeName>
        <fullName evidence="13">Diphtheria toxin resistance protein 1</fullName>
    </alternativeName>
    <alternativeName>
        <fullName evidence="11">S-adenosyl-L-methionine:L-histidine 3-amino-3-carboxypropyltransferase 1</fullName>
    </alternativeName>
</protein>
<keyword evidence="6" id="KW-0808">Transferase</keyword>
<proteinExistence type="inferred from homology"/>
<evidence type="ECO:0000256" key="6">
    <source>
        <dbReference type="ARBA" id="ARBA00022679"/>
    </source>
</evidence>
<comment type="cofactor">
    <cofactor evidence="1">
        <name>[4Fe-4S] cluster</name>
        <dbReference type="ChEBI" id="CHEBI:49883"/>
    </cofactor>
</comment>
<dbReference type="Gene3D" id="3.40.50.11840">
    <property type="entry name" value="Diphthamide synthesis DPH1/DPH2 domain 1"/>
    <property type="match status" value="1"/>
</dbReference>
<feature type="compositionally biased region" description="Polar residues" evidence="15">
    <location>
        <begin position="485"/>
        <end position="497"/>
    </location>
</feature>
<dbReference type="GO" id="GO:0051536">
    <property type="term" value="F:iron-sulfur cluster binding"/>
    <property type="evidence" value="ECO:0007669"/>
    <property type="project" value="UniProtKB-KW"/>
</dbReference>
<name>A0A8T0HBR0_CERPU</name>
<evidence type="ECO:0000256" key="1">
    <source>
        <dbReference type="ARBA" id="ARBA00001966"/>
    </source>
</evidence>
<dbReference type="InterPro" id="IPR016435">
    <property type="entry name" value="DPH1/DPH2"/>
</dbReference>
<dbReference type="EC" id="2.5.1.108" evidence="4"/>
<dbReference type="FunFam" id="3.40.50.11860:FF:000002">
    <property type="entry name" value="2-(3-amino-3-carboxypropyl)histidine synthase subunit 1"/>
    <property type="match status" value="1"/>
</dbReference>
<evidence type="ECO:0000256" key="11">
    <source>
        <dbReference type="ARBA" id="ARBA00031690"/>
    </source>
</evidence>
<dbReference type="EMBL" id="CM026428">
    <property type="protein sequence ID" value="KAG0567599.1"/>
    <property type="molecule type" value="Genomic_DNA"/>
</dbReference>
<keyword evidence="10" id="KW-0411">Iron-sulfur</keyword>
<dbReference type="AlphaFoldDB" id="A0A8T0HBR0"/>
<evidence type="ECO:0000313" key="17">
    <source>
        <dbReference type="Proteomes" id="UP000822688"/>
    </source>
</evidence>
<dbReference type="Pfam" id="PF01866">
    <property type="entry name" value="Diphthamide_syn"/>
    <property type="match status" value="1"/>
</dbReference>
<organism evidence="16 17">
    <name type="scientific">Ceratodon purpureus</name>
    <name type="common">Fire moss</name>
    <name type="synonym">Dicranum purpureum</name>
    <dbReference type="NCBI Taxonomy" id="3225"/>
    <lineage>
        <taxon>Eukaryota</taxon>
        <taxon>Viridiplantae</taxon>
        <taxon>Streptophyta</taxon>
        <taxon>Embryophyta</taxon>
        <taxon>Bryophyta</taxon>
        <taxon>Bryophytina</taxon>
        <taxon>Bryopsida</taxon>
        <taxon>Dicranidae</taxon>
        <taxon>Pseudoditrichales</taxon>
        <taxon>Ditrichaceae</taxon>
        <taxon>Ceratodon</taxon>
    </lineage>
</organism>
<dbReference type="InterPro" id="IPR042265">
    <property type="entry name" value="DPH1/DPH2_3"/>
</dbReference>
<evidence type="ECO:0000256" key="14">
    <source>
        <dbReference type="ARBA" id="ARBA00048403"/>
    </source>
</evidence>
<dbReference type="GO" id="GO:0046872">
    <property type="term" value="F:metal ion binding"/>
    <property type="evidence" value="ECO:0007669"/>
    <property type="project" value="UniProtKB-KW"/>
</dbReference>
<gene>
    <name evidence="16" type="ORF">KC19_7G147000</name>
</gene>
<accession>A0A8T0HBR0</accession>
<dbReference type="SFLD" id="SFLDG01121">
    <property type="entry name" value="Diphthamide_biosynthesis"/>
    <property type="match status" value="1"/>
</dbReference>
<comment type="caution">
    <text evidence="16">The sequence shown here is derived from an EMBL/GenBank/DDBJ whole genome shotgun (WGS) entry which is preliminary data.</text>
</comment>
<comment type="pathway">
    <text evidence="2">Protein modification; peptidyl-diphthamide biosynthesis.</text>
</comment>
<evidence type="ECO:0000256" key="12">
    <source>
        <dbReference type="ARBA" id="ARBA00032574"/>
    </source>
</evidence>
<evidence type="ECO:0000313" key="16">
    <source>
        <dbReference type="EMBL" id="KAG0567599.1"/>
    </source>
</evidence>
<keyword evidence="7" id="KW-0949">S-adenosyl-L-methionine</keyword>
<dbReference type="GO" id="GO:0090560">
    <property type="term" value="F:2-(3-amino-3-carboxypropyl)histidine synthase activity"/>
    <property type="evidence" value="ECO:0007669"/>
    <property type="project" value="UniProtKB-EC"/>
</dbReference>
<dbReference type="NCBIfam" id="TIGR00322">
    <property type="entry name" value="diphth2_R"/>
    <property type="match status" value="1"/>
</dbReference>
<keyword evidence="8" id="KW-0479">Metal-binding</keyword>
<evidence type="ECO:0000256" key="4">
    <source>
        <dbReference type="ARBA" id="ARBA00012221"/>
    </source>
</evidence>
<evidence type="ECO:0000256" key="5">
    <source>
        <dbReference type="ARBA" id="ARBA00021915"/>
    </source>
</evidence>
<dbReference type="PANTHER" id="PTHR10762:SF1">
    <property type="entry name" value="2-(3-AMINO-3-CARBOXYPROPYL)HISTIDINE SYNTHASE SUBUNIT 1"/>
    <property type="match status" value="1"/>
</dbReference>
<dbReference type="PANTHER" id="PTHR10762">
    <property type="entry name" value="DIPHTHAMIDE BIOSYNTHESIS PROTEIN"/>
    <property type="match status" value="1"/>
</dbReference>
<dbReference type="SFLD" id="SFLDS00032">
    <property type="entry name" value="Radical_SAM_3-amino-3-carboxyp"/>
    <property type="match status" value="1"/>
</dbReference>
<evidence type="ECO:0000256" key="3">
    <source>
        <dbReference type="ARBA" id="ARBA00010173"/>
    </source>
</evidence>
<sequence length="497" mass="54200">MESGKEATGATQAITKTAGPPRRYVRQQIPDSILNNAALKAAMAVLPSNYNLEIPKTVWRVKQAGAKKVALQFPEGLLLYSLTICDILEEFAGVEECFVLGDVTYGACCVDDYSAGALGAEFLVHYGHSCLVPVDVSQIPCLYVFVDIQIDVAHLVGSVKHNFEAGTKLAVAGTIQFSTAIQAAKAQLVSDFPHVLIPQAKPLSPGEVLGCTSPALPDGTVDVIIFVSDGRFHLESFMIANPKVKAYRYDPYSRVLTYEKYDQKGMREARRKAIEEAQLSKKWGVVLGTLGRQGNPQILKHLEKRLEARGIQFITFLVSELSPTKLAMFKNSIDVWVQIACPRLSIDWGEAFPGPLLTPYEVEVALGYVKPWWVAKGWVEGTQPQNRRLSSIQKMAAADSDSVEISESSNGTSERELLPVAVAESHSKEEMNLAEDSATKESEVVDELEVGPYPMDYYARDGGPWNSAYQRGPVSSRRAGAGTKISPQSAGTVISIS</sequence>
<dbReference type="FunFam" id="3.40.50.11850:FF:000002">
    <property type="entry name" value="2-(3-amino-3-carboxypropyl)histidine synthase subunit 1"/>
    <property type="match status" value="1"/>
</dbReference>